<dbReference type="EMBL" id="ONZF01000016">
    <property type="protein sequence ID" value="SPJ26218.1"/>
    <property type="molecule type" value="Genomic_DNA"/>
</dbReference>
<organism evidence="1 2">
    <name type="scientific">Palleronia abyssalis</name>
    <dbReference type="NCBI Taxonomy" id="1501240"/>
    <lineage>
        <taxon>Bacteria</taxon>
        <taxon>Pseudomonadati</taxon>
        <taxon>Pseudomonadota</taxon>
        <taxon>Alphaproteobacteria</taxon>
        <taxon>Rhodobacterales</taxon>
        <taxon>Roseobacteraceae</taxon>
        <taxon>Palleronia</taxon>
    </lineage>
</organism>
<reference evidence="1 2" key="1">
    <citation type="submission" date="2018-03" db="EMBL/GenBank/DDBJ databases">
        <authorList>
            <person name="Keele B.F."/>
        </authorList>
    </citation>
    <scope>NUCLEOTIDE SEQUENCE [LARGE SCALE GENOMIC DNA]</scope>
    <source>
        <strain evidence="1 2">CECT 8504</strain>
    </source>
</reference>
<name>A0A2R8C1C4_9RHOB</name>
<protein>
    <submittedName>
        <fullName evidence="1">Uncharacterized protein</fullName>
    </submittedName>
</protein>
<dbReference type="Proteomes" id="UP000244912">
    <property type="component" value="Unassembled WGS sequence"/>
</dbReference>
<gene>
    <name evidence="1" type="ORF">PAA8504_04074</name>
</gene>
<proteinExistence type="predicted"/>
<evidence type="ECO:0000313" key="1">
    <source>
        <dbReference type="EMBL" id="SPJ26218.1"/>
    </source>
</evidence>
<sequence length="98" mass="10536">MNLSSTIMPVNEILSPWPALRLAEGLDEKLVWLLERNDAAEPGIRSCGGQDPESLSGLRHDSVVAIRPGVQRAGQVALHLVSGVRRNTCAQGQNGKEP</sequence>
<accession>A0A2R8C1C4</accession>
<dbReference type="AlphaFoldDB" id="A0A2R8C1C4"/>
<keyword evidence="2" id="KW-1185">Reference proteome</keyword>
<evidence type="ECO:0000313" key="2">
    <source>
        <dbReference type="Proteomes" id="UP000244912"/>
    </source>
</evidence>